<dbReference type="Proteomes" id="UP000680038">
    <property type="component" value="Unassembled WGS sequence"/>
</dbReference>
<accession>A0A916JGG9</accession>
<protein>
    <submittedName>
        <fullName evidence="1">Uncharacterized protein</fullName>
    </submittedName>
</protein>
<keyword evidence="2" id="KW-1185">Reference proteome</keyword>
<evidence type="ECO:0000313" key="2">
    <source>
        <dbReference type="Proteomes" id="UP000680038"/>
    </source>
</evidence>
<evidence type="ECO:0000313" key="1">
    <source>
        <dbReference type="EMBL" id="CAG5002258.1"/>
    </source>
</evidence>
<proteinExistence type="predicted"/>
<name>A0A916JGG9_9BACT</name>
<comment type="caution">
    <text evidence="1">The sequence shown here is derived from an EMBL/GenBank/DDBJ whole genome shotgun (WGS) entry which is preliminary data.</text>
</comment>
<dbReference type="AlphaFoldDB" id="A0A916JGG9"/>
<organism evidence="1 2">
    <name type="scientific">Dyadobacter helix</name>
    <dbReference type="NCBI Taxonomy" id="2822344"/>
    <lineage>
        <taxon>Bacteria</taxon>
        <taxon>Pseudomonadati</taxon>
        <taxon>Bacteroidota</taxon>
        <taxon>Cytophagia</taxon>
        <taxon>Cytophagales</taxon>
        <taxon>Spirosomataceae</taxon>
        <taxon>Dyadobacter</taxon>
    </lineage>
</organism>
<reference evidence="1" key="1">
    <citation type="submission" date="2021-04" db="EMBL/GenBank/DDBJ databases">
        <authorList>
            <person name="Rodrigo-Torres L."/>
            <person name="Arahal R. D."/>
            <person name="Lucena T."/>
        </authorList>
    </citation>
    <scope>NUCLEOTIDE SEQUENCE</scope>
    <source>
        <strain evidence="1">CECT 9275</strain>
    </source>
</reference>
<dbReference type="EMBL" id="CAJRAF010000002">
    <property type="protein sequence ID" value="CAG5002258.1"/>
    <property type="molecule type" value="Genomic_DNA"/>
</dbReference>
<sequence>MILIVGCNSKSCNLDKIAGTLGAFQKWSFAISEMQMEKGIENLYTQNPNCRIPEKWVHLDDWKQGGYGFLNGKIFYFEDQPEEMYFVSYYEGSMDSQDVLVISVRAVNNGSSWSTVDDFRFREPEQKRIDNRFHEEIIKKLEKLLNVKAQKYKP</sequence>
<gene>
    <name evidence="1" type="ORF">DYBT9275_02852</name>
</gene>